<name>S6W688_PSESF</name>
<dbReference type="InterPro" id="IPR006121">
    <property type="entry name" value="HMA_dom"/>
</dbReference>
<dbReference type="Proteomes" id="UP000015729">
    <property type="component" value="Unassembled WGS sequence"/>
</dbReference>
<dbReference type="PATRIC" id="fig|1194404.4.peg.1844"/>
<protein>
    <submittedName>
        <fullName evidence="3">Cadmium-translocating P-type ATPase</fullName>
    </submittedName>
</protein>
<dbReference type="Gene3D" id="3.30.70.100">
    <property type="match status" value="1"/>
</dbReference>
<dbReference type="InterPro" id="IPR036163">
    <property type="entry name" value="HMA_dom_sf"/>
</dbReference>
<proteinExistence type="predicted"/>
<dbReference type="GO" id="GO:0046872">
    <property type="term" value="F:metal ion binding"/>
    <property type="evidence" value="ECO:0007669"/>
    <property type="project" value="InterPro"/>
</dbReference>
<evidence type="ECO:0000256" key="1">
    <source>
        <dbReference type="SAM" id="MobiDB-lite"/>
    </source>
</evidence>
<dbReference type="AlphaFoldDB" id="S6W688"/>
<dbReference type="EMBL" id="AOKG01000565">
    <property type="protein sequence ID" value="EPN59346.1"/>
    <property type="molecule type" value="Genomic_DNA"/>
</dbReference>
<dbReference type="SUPFAM" id="SSF55008">
    <property type="entry name" value="HMA, heavy metal-associated domain"/>
    <property type="match status" value="1"/>
</dbReference>
<feature type="compositionally biased region" description="Basic and acidic residues" evidence="1">
    <location>
        <begin position="9"/>
        <end position="30"/>
    </location>
</feature>
<gene>
    <name evidence="3" type="ORF">A244_08830</name>
</gene>
<evidence type="ECO:0000313" key="4">
    <source>
        <dbReference type="Proteomes" id="UP000015729"/>
    </source>
</evidence>
<comment type="caution">
    <text evidence="3">The sequence shown here is derived from an EMBL/GenBank/DDBJ whole genome shotgun (WGS) entry which is preliminary data.</text>
</comment>
<organism evidence="3 4">
    <name type="scientific">Pseudomonas syringae pv. actinidiae ICMP 18807</name>
    <dbReference type="NCBI Taxonomy" id="1194404"/>
    <lineage>
        <taxon>Bacteria</taxon>
        <taxon>Pseudomonadati</taxon>
        <taxon>Pseudomonadota</taxon>
        <taxon>Gammaproteobacteria</taxon>
        <taxon>Pseudomonadales</taxon>
        <taxon>Pseudomonadaceae</taxon>
        <taxon>Pseudomonas</taxon>
        <taxon>Pseudomonas syringae</taxon>
    </lineage>
</organism>
<evidence type="ECO:0000313" key="3">
    <source>
        <dbReference type="EMBL" id="EPN59346.1"/>
    </source>
</evidence>
<feature type="non-terminal residue" evidence="3">
    <location>
        <position position="133"/>
    </location>
</feature>
<evidence type="ECO:0000259" key="2">
    <source>
        <dbReference type="PROSITE" id="PS50846"/>
    </source>
</evidence>
<accession>S6W688</accession>
<feature type="domain" description="HMA" evidence="2">
    <location>
        <begin position="56"/>
        <end position="120"/>
    </location>
</feature>
<dbReference type="PROSITE" id="PS50846">
    <property type="entry name" value="HMA_2"/>
    <property type="match status" value="1"/>
</dbReference>
<reference evidence="3 4" key="1">
    <citation type="journal article" date="2013" name="PLoS Pathog.">
        <title>Genomic analysis of the Kiwifruit pathogen Pseudomonas syringae pv. actinidiae provides insight into the origins of an emergent plant disease.</title>
        <authorList>
            <person name="McCann H.C."/>
            <person name="Rikkerink E.H."/>
            <person name="Bertels F."/>
            <person name="Fiers M."/>
            <person name="Lu A."/>
            <person name="Rees-George J."/>
            <person name="Andersen M.T."/>
            <person name="Gleave A.P."/>
            <person name="Haubold B."/>
            <person name="Wohlers M.W."/>
            <person name="Guttman D.S."/>
            <person name="Wang P.W."/>
            <person name="Straub C."/>
            <person name="Vanneste J.L."/>
            <person name="Rainey P.B."/>
            <person name="Templeton M.D."/>
        </authorList>
    </citation>
    <scope>NUCLEOTIDE SEQUENCE [LARGE SCALE GENOMIC DNA]</scope>
    <source>
        <strain evidence="3 4">ICMP 18807</strain>
    </source>
</reference>
<feature type="region of interest" description="Disordered" evidence="1">
    <location>
        <begin position="1"/>
        <end position="38"/>
    </location>
</feature>
<sequence>MGTTIKNPPAHDHDHDHDHGAHEHEHKSPEPAHSCCSSDAQPAVVTFTDGPTSASRLSNFRIEAMDCPTEQTLIQNKLGKLAGVQKLEFNLINRLLGVWHDLPSTDPIREAISSLGMQADPVEEGAAPAASAP</sequence>